<dbReference type="GeneID" id="56928879"/>
<gene>
    <name evidence="1" type="ORF">SNTW_15160</name>
</gene>
<protein>
    <submittedName>
        <fullName evidence="1">Uncharacterized protein</fullName>
    </submittedName>
</protein>
<dbReference type="RefSeq" id="WP_040499082.1">
    <property type="nucleotide sequence ID" value="NZ_AP019774.1"/>
</dbReference>
<dbReference type="AlphaFoldDB" id="A0A6J4CZR7"/>
<proteinExistence type="predicted"/>
<evidence type="ECO:0000313" key="2">
    <source>
        <dbReference type="Proteomes" id="UP000317935"/>
    </source>
</evidence>
<name>A0A6J4CZR7_9HELI</name>
<sequence length="172" mass="20091">MDRQNTQQALQAILNKALEEIKEVLTSSFNADLQVAIKQERAKLEKEFNTRLQEKDQKIANQRKHLQIITAKLEENQKQIVTLKQALEEKNKPVANPQEALKNNQPEERGHVLALEEKIARLEKIIKVQNYRIEGQRNLILSYQEQYEDGSLPWIEEGEEIDLKTEEEPPKK</sequence>
<reference evidence="1 2" key="1">
    <citation type="submission" date="2019-06" db="EMBL/GenBank/DDBJ databases">
        <title>Complete genome sequence of Helicobacter suis SNTW101c.</title>
        <authorList>
            <person name="Rimbara E."/>
            <person name="Suzuki M."/>
            <person name="Matsui H."/>
            <person name="Nakamura M."/>
            <person name="Mori S."/>
            <person name="Shibayama K."/>
        </authorList>
    </citation>
    <scope>NUCLEOTIDE SEQUENCE [LARGE SCALE GENOMIC DNA]</scope>
    <source>
        <strain evidence="1 2">SNTW101c</strain>
    </source>
</reference>
<dbReference type="EMBL" id="AP019774">
    <property type="protein sequence ID" value="BCD70871.1"/>
    <property type="molecule type" value="Genomic_DNA"/>
</dbReference>
<accession>A0A6J4CZR7</accession>
<dbReference type="Proteomes" id="UP000317935">
    <property type="component" value="Chromosome"/>
</dbReference>
<organism evidence="1 2">
    <name type="scientific">Helicobacter suis</name>
    <dbReference type="NCBI Taxonomy" id="104628"/>
    <lineage>
        <taxon>Bacteria</taxon>
        <taxon>Pseudomonadati</taxon>
        <taxon>Campylobacterota</taxon>
        <taxon>Epsilonproteobacteria</taxon>
        <taxon>Campylobacterales</taxon>
        <taxon>Helicobacteraceae</taxon>
        <taxon>Helicobacter</taxon>
    </lineage>
</organism>
<evidence type="ECO:0000313" key="1">
    <source>
        <dbReference type="EMBL" id="BCD70871.1"/>
    </source>
</evidence>